<dbReference type="EMBL" id="CP022098">
    <property type="protein sequence ID" value="ATB42831.1"/>
    <property type="molecule type" value="Genomic_DNA"/>
</dbReference>
<evidence type="ECO:0000313" key="1">
    <source>
        <dbReference type="EMBL" id="ATB42831.1"/>
    </source>
</evidence>
<evidence type="ECO:0000313" key="2">
    <source>
        <dbReference type="Proteomes" id="UP000217257"/>
    </source>
</evidence>
<sequence length="190" mass="21998">MLPSKEDLIATVRKYYNSSNAFMFTTEPSPETKRHDDIWKQWIAHMEPWYAFRDELRSALPDYTIGETYPSMDGGPRCMVYLPKESWFPQSNWDVVGCVSLLAPVYFVYGVEWDYIDGRRQNFRASFEQPPPNMAWPDQVVAMTIEKMFGFSAFPRELAETPVPLYAGLLEPSETTLFHTLFTSDPSNIP</sequence>
<name>A0A250JHE8_9BACT</name>
<dbReference type="Proteomes" id="UP000217257">
    <property type="component" value="Chromosome"/>
</dbReference>
<organism evidence="1 2">
    <name type="scientific">Cystobacter fuscus</name>
    <dbReference type="NCBI Taxonomy" id="43"/>
    <lineage>
        <taxon>Bacteria</taxon>
        <taxon>Pseudomonadati</taxon>
        <taxon>Myxococcota</taxon>
        <taxon>Myxococcia</taxon>
        <taxon>Myxococcales</taxon>
        <taxon>Cystobacterineae</taxon>
        <taxon>Archangiaceae</taxon>
        <taxon>Cystobacter</taxon>
    </lineage>
</organism>
<protein>
    <submittedName>
        <fullName evidence="1">Uncharacterized protein</fullName>
    </submittedName>
</protein>
<reference evidence="1 2" key="1">
    <citation type="submission" date="2017-06" db="EMBL/GenBank/DDBJ databases">
        <title>Sequencing and comparative analysis of myxobacterial genomes.</title>
        <authorList>
            <person name="Rupp O."/>
            <person name="Goesmann A."/>
            <person name="Sogaard-Andersen L."/>
        </authorList>
    </citation>
    <scope>NUCLEOTIDE SEQUENCE [LARGE SCALE GENOMIC DNA]</scope>
    <source>
        <strain evidence="1 2">DSM 52655</strain>
    </source>
</reference>
<proteinExistence type="predicted"/>
<gene>
    <name evidence="1" type="ORF">CYFUS_008310</name>
</gene>
<dbReference type="KEGG" id="cfus:CYFUS_008310"/>
<dbReference type="AlphaFoldDB" id="A0A250JHE8"/>
<dbReference type="RefSeq" id="WP_157758967.1">
    <property type="nucleotide sequence ID" value="NZ_CP022098.1"/>
</dbReference>
<accession>A0A250JHE8</accession>